<keyword evidence="7" id="KW-1185">Reference proteome</keyword>
<dbReference type="AlphaFoldDB" id="A0A6J8A781"/>
<comment type="subcellular location">
    <subcellularLocation>
        <location evidence="1">Cytoplasm</location>
        <location evidence="1">Cytoskeleton</location>
        <location evidence="1">Microtubule organizing center</location>
        <location evidence="1">Centrosome</location>
        <location evidence="1">Centriole</location>
    </subcellularLocation>
</comment>
<comment type="similarity">
    <text evidence="4">Belongs to the CEP135/TSGA10 family.</text>
</comment>
<dbReference type="CDD" id="cd22292">
    <property type="entry name" value="cc_Cep135_MBD"/>
    <property type="match status" value="1"/>
</dbReference>
<organism evidence="6 7">
    <name type="scientific">Mytilus coruscus</name>
    <name type="common">Sea mussel</name>
    <dbReference type="NCBI Taxonomy" id="42192"/>
    <lineage>
        <taxon>Eukaryota</taxon>
        <taxon>Metazoa</taxon>
        <taxon>Spiralia</taxon>
        <taxon>Lophotrochozoa</taxon>
        <taxon>Mollusca</taxon>
        <taxon>Bivalvia</taxon>
        <taxon>Autobranchia</taxon>
        <taxon>Pteriomorphia</taxon>
        <taxon>Mytilida</taxon>
        <taxon>Mytiloidea</taxon>
        <taxon>Mytilidae</taxon>
        <taxon>Mytilinae</taxon>
        <taxon>Mytilus</taxon>
    </lineage>
</organism>
<feature type="coiled-coil region" evidence="5">
    <location>
        <begin position="204"/>
        <end position="238"/>
    </location>
</feature>
<feature type="coiled-coil region" evidence="5">
    <location>
        <begin position="79"/>
        <end position="152"/>
    </location>
</feature>
<dbReference type="OrthoDB" id="10254663at2759"/>
<name>A0A6J8A781_MYTCO</name>
<dbReference type="PANTHER" id="PTHR20544:SF0">
    <property type="entry name" value="NUCLEOPROTEIN TPR_MLP1 DOMAIN-CONTAINING PROTEIN"/>
    <property type="match status" value="1"/>
</dbReference>
<keyword evidence="2" id="KW-0963">Cytoplasm</keyword>
<protein>
    <submittedName>
        <fullName evidence="6">CEP135</fullName>
    </submittedName>
</protein>
<gene>
    <name evidence="6" type="ORF">MCOR_4369</name>
</gene>
<evidence type="ECO:0000313" key="6">
    <source>
        <dbReference type="EMBL" id="CAC5362681.1"/>
    </source>
</evidence>
<dbReference type="InterPro" id="IPR051877">
    <property type="entry name" value="Centriole_BasalBody_StrucProt"/>
</dbReference>
<keyword evidence="5" id="KW-0175">Coiled coil</keyword>
<keyword evidence="3" id="KW-0206">Cytoskeleton</keyword>
<dbReference type="GO" id="GO:0005814">
    <property type="term" value="C:centriole"/>
    <property type="evidence" value="ECO:0007669"/>
    <property type="project" value="UniProtKB-SubCell"/>
</dbReference>
<accession>A0A6J8A781</accession>
<evidence type="ECO:0000256" key="1">
    <source>
        <dbReference type="ARBA" id="ARBA00004114"/>
    </source>
</evidence>
<evidence type="ECO:0000256" key="2">
    <source>
        <dbReference type="ARBA" id="ARBA00022490"/>
    </source>
</evidence>
<evidence type="ECO:0000256" key="3">
    <source>
        <dbReference type="ARBA" id="ARBA00023212"/>
    </source>
</evidence>
<evidence type="ECO:0000256" key="5">
    <source>
        <dbReference type="SAM" id="Coils"/>
    </source>
</evidence>
<proteinExistence type="inferred from homology"/>
<evidence type="ECO:0000313" key="7">
    <source>
        <dbReference type="Proteomes" id="UP000507470"/>
    </source>
</evidence>
<dbReference type="PANTHER" id="PTHR20544">
    <property type="entry name" value="CENTROSOMAL PROTEIN CEP135"/>
    <property type="match status" value="1"/>
</dbReference>
<dbReference type="Proteomes" id="UP000507470">
    <property type="component" value="Unassembled WGS sequence"/>
</dbReference>
<sequence>MTDKTSAQAQQKFTNLRKRLDQLGYRQTLGLESLPLVEKLFADLVHTTDSLKNAKLELGKQTTESNDVESAIEPYKSDNAKLVKENNDLHQQIIKQKDESDAIVKELKASLRKLEHENADLKFLNNQYVQKARQLEKESREKSDRILHLQEKNFHAVVQTPGGKKKTIPFRRQRMEIDTIVPESDGPSRLVIPNPEDPYIADLLQVADNRIAELDREIRRLNDEKDITERKVKNFREQVIVFFN</sequence>
<reference evidence="6 7" key="1">
    <citation type="submission" date="2020-06" db="EMBL/GenBank/DDBJ databases">
        <authorList>
            <person name="Li R."/>
            <person name="Bekaert M."/>
        </authorList>
    </citation>
    <scope>NUCLEOTIDE SEQUENCE [LARGE SCALE GENOMIC DNA]</scope>
    <source>
        <strain evidence="7">wild</strain>
    </source>
</reference>
<dbReference type="EMBL" id="CACVKT020000748">
    <property type="protein sequence ID" value="CAC5362681.1"/>
    <property type="molecule type" value="Genomic_DNA"/>
</dbReference>
<evidence type="ECO:0000256" key="4">
    <source>
        <dbReference type="ARBA" id="ARBA00038123"/>
    </source>
</evidence>